<accession>A0A934HVU6</accession>
<proteinExistence type="inferred from homology"/>
<dbReference type="Proteomes" id="UP000613255">
    <property type="component" value="Unassembled WGS sequence"/>
</dbReference>
<evidence type="ECO:0000313" key="6">
    <source>
        <dbReference type="Proteomes" id="UP000613255"/>
    </source>
</evidence>
<comment type="catalytic activity">
    <reaction evidence="1">
        <text>2-phosphoglycolate + H2O = glycolate + phosphate</text>
        <dbReference type="Rhea" id="RHEA:14369"/>
        <dbReference type="ChEBI" id="CHEBI:15377"/>
        <dbReference type="ChEBI" id="CHEBI:29805"/>
        <dbReference type="ChEBI" id="CHEBI:43474"/>
        <dbReference type="ChEBI" id="CHEBI:58033"/>
        <dbReference type="EC" id="3.1.3.18"/>
    </reaction>
</comment>
<dbReference type="RefSeq" id="WP_198686484.1">
    <property type="nucleotide sequence ID" value="NZ_JAEIJD010000009.1"/>
</dbReference>
<evidence type="ECO:0000256" key="4">
    <source>
        <dbReference type="ARBA" id="ARBA00013078"/>
    </source>
</evidence>
<evidence type="ECO:0000313" key="5">
    <source>
        <dbReference type="EMBL" id="MBI6630459.1"/>
    </source>
</evidence>
<dbReference type="InterPro" id="IPR050155">
    <property type="entry name" value="HAD-like_hydrolase_sf"/>
</dbReference>
<dbReference type="EC" id="3.1.3.18" evidence="4"/>
<organism evidence="5 6">
    <name type="scientific">Pontibaca salina</name>
    <dbReference type="NCBI Taxonomy" id="2795731"/>
    <lineage>
        <taxon>Bacteria</taxon>
        <taxon>Pseudomonadati</taxon>
        <taxon>Pseudomonadota</taxon>
        <taxon>Alphaproteobacteria</taxon>
        <taxon>Rhodobacterales</taxon>
        <taxon>Roseobacteraceae</taxon>
        <taxon>Pontibaca</taxon>
    </lineage>
</organism>
<reference evidence="5" key="1">
    <citation type="submission" date="2020-12" db="EMBL/GenBank/DDBJ databases">
        <title>Pontibaca salina gen. nov., sp. nov., isolated from marine sediment.</title>
        <authorList>
            <person name="Bo J."/>
            <person name="Wang S."/>
            <person name="Song X."/>
            <person name="Du Z."/>
        </authorList>
    </citation>
    <scope>NUCLEOTIDE SEQUENCE</scope>
    <source>
        <strain evidence="5">S1109L</strain>
    </source>
</reference>
<dbReference type="InterPro" id="IPR041492">
    <property type="entry name" value="HAD_2"/>
</dbReference>
<evidence type="ECO:0000256" key="3">
    <source>
        <dbReference type="ARBA" id="ARBA00006171"/>
    </source>
</evidence>
<dbReference type="GO" id="GO:0005829">
    <property type="term" value="C:cytosol"/>
    <property type="evidence" value="ECO:0007669"/>
    <property type="project" value="TreeGrafter"/>
</dbReference>
<comment type="pathway">
    <text evidence="2">Organic acid metabolism; glycolate biosynthesis; glycolate from 2-phosphoglycolate: step 1/1.</text>
</comment>
<dbReference type="GO" id="GO:0006281">
    <property type="term" value="P:DNA repair"/>
    <property type="evidence" value="ECO:0007669"/>
    <property type="project" value="TreeGrafter"/>
</dbReference>
<dbReference type="SUPFAM" id="SSF56784">
    <property type="entry name" value="HAD-like"/>
    <property type="match status" value="1"/>
</dbReference>
<dbReference type="PANTHER" id="PTHR43434:SF1">
    <property type="entry name" value="PHOSPHOGLYCOLATE PHOSPHATASE"/>
    <property type="match status" value="1"/>
</dbReference>
<keyword evidence="5" id="KW-0378">Hydrolase</keyword>
<dbReference type="AlphaFoldDB" id="A0A934HVU6"/>
<dbReference type="EMBL" id="JAEIJD010000009">
    <property type="protein sequence ID" value="MBI6630459.1"/>
    <property type="molecule type" value="Genomic_DNA"/>
</dbReference>
<dbReference type="GO" id="GO:0008967">
    <property type="term" value="F:phosphoglycolate phosphatase activity"/>
    <property type="evidence" value="ECO:0007669"/>
    <property type="project" value="UniProtKB-EC"/>
</dbReference>
<dbReference type="SFLD" id="SFLDS00003">
    <property type="entry name" value="Haloacid_Dehalogenase"/>
    <property type="match status" value="1"/>
</dbReference>
<keyword evidence="6" id="KW-1185">Reference proteome</keyword>
<comment type="similarity">
    <text evidence="3">Belongs to the HAD-like hydrolase superfamily. CbbY/CbbZ/Gph/YieH family.</text>
</comment>
<sequence length="205" mass="20974">MIIFDFDGVLADSLQTCLAACHIAARAQGADLSFGADTFATLNPLTFEALAEQHGLNPEQFAQDVAAAVSAADAPSPVFEDLGNTLDRLAGHHDLAVVSASDSRVIRSVLAEAGLDRLFQQIVGGDTAGTKAEKIAVLVAAAPPGPHAMIGDAVSDILAARAAGIGAIAVSWGWQSRAHLAAHAPDAIADTPQQLTDACLSFLAN</sequence>
<dbReference type="InterPro" id="IPR036412">
    <property type="entry name" value="HAD-like_sf"/>
</dbReference>
<dbReference type="Gene3D" id="1.10.150.240">
    <property type="entry name" value="Putative phosphatase, domain 2"/>
    <property type="match status" value="1"/>
</dbReference>
<protein>
    <recommendedName>
        <fullName evidence="4">phosphoglycolate phosphatase</fullName>
        <ecNumber evidence="4">3.1.3.18</ecNumber>
    </recommendedName>
</protein>
<evidence type="ECO:0000256" key="2">
    <source>
        <dbReference type="ARBA" id="ARBA00004818"/>
    </source>
</evidence>
<dbReference type="SFLD" id="SFLDG01129">
    <property type="entry name" value="C1.5:_HAD__Beta-PGM__Phosphata"/>
    <property type="match status" value="1"/>
</dbReference>
<dbReference type="PANTHER" id="PTHR43434">
    <property type="entry name" value="PHOSPHOGLYCOLATE PHOSPHATASE"/>
    <property type="match status" value="1"/>
</dbReference>
<gene>
    <name evidence="5" type="ORF">JAO82_11290</name>
</gene>
<dbReference type="Gene3D" id="3.40.50.1000">
    <property type="entry name" value="HAD superfamily/HAD-like"/>
    <property type="match status" value="1"/>
</dbReference>
<dbReference type="InterPro" id="IPR023214">
    <property type="entry name" value="HAD_sf"/>
</dbReference>
<evidence type="ECO:0000256" key="1">
    <source>
        <dbReference type="ARBA" id="ARBA00000830"/>
    </source>
</evidence>
<name>A0A934HVU6_9RHOB</name>
<dbReference type="Pfam" id="PF13419">
    <property type="entry name" value="HAD_2"/>
    <property type="match status" value="1"/>
</dbReference>
<dbReference type="InterPro" id="IPR023198">
    <property type="entry name" value="PGP-like_dom2"/>
</dbReference>
<comment type="caution">
    <text evidence="5">The sequence shown here is derived from an EMBL/GenBank/DDBJ whole genome shotgun (WGS) entry which is preliminary data.</text>
</comment>